<sequence length="225" mass="25905">MSNLREREPRERDNGVIKEAQLGVNTKNGAAPNKPDSYPPNGPAEERVWQGSIEVLDIVPHGGHYEGVVSHLGLYERISAHPPSKVSLKAYEFSKQMAEVLQCKLHPLREQWPENFQTYIPDGNDVGLYFYPKKLLERPSKKYSTLLKFITKNDLMLKTCMGDVELLIFPSTQLRADCQTLNDNFFMWGVFRHVNGNLSNQLFYFGFLQRGSLRHILRLHIETIM</sequence>
<dbReference type="InterPro" id="IPR049914">
    <property type="entry name" value="PHD1-3/5-6"/>
</dbReference>
<keyword evidence="9" id="KW-1185">Reference proteome</keyword>
<keyword evidence="1" id="KW-0479">Metal-binding</keyword>
<keyword evidence="5" id="KW-0804">Transcription</keyword>
<evidence type="ECO:0000256" key="1">
    <source>
        <dbReference type="ARBA" id="ARBA00022723"/>
    </source>
</evidence>
<dbReference type="Pfam" id="PF23121">
    <property type="entry name" value="SPOC_AIPP2"/>
    <property type="match status" value="1"/>
</dbReference>
<feature type="compositionally biased region" description="Basic and acidic residues" evidence="6">
    <location>
        <begin position="1"/>
        <end position="16"/>
    </location>
</feature>
<reference evidence="8" key="1">
    <citation type="journal article" date="2023" name="Science">
        <title>Elucidation of the pathway for biosynthesis of saponin adjuvants from the soapbark tree.</title>
        <authorList>
            <person name="Reed J."/>
            <person name="Orme A."/>
            <person name="El-Demerdash A."/>
            <person name="Owen C."/>
            <person name="Martin L.B.B."/>
            <person name="Misra R.C."/>
            <person name="Kikuchi S."/>
            <person name="Rejzek M."/>
            <person name="Martin A.C."/>
            <person name="Harkess A."/>
            <person name="Leebens-Mack J."/>
            <person name="Louveau T."/>
            <person name="Stephenson M.J."/>
            <person name="Osbourn A."/>
        </authorList>
    </citation>
    <scope>NUCLEOTIDE SEQUENCE</scope>
    <source>
        <strain evidence="8">S10</strain>
    </source>
</reference>
<evidence type="ECO:0000256" key="5">
    <source>
        <dbReference type="ARBA" id="ARBA00023163"/>
    </source>
</evidence>
<comment type="caution">
    <text evidence="8">The sequence shown here is derived from an EMBL/GenBank/DDBJ whole genome shotgun (WGS) entry which is preliminary data.</text>
</comment>
<evidence type="ECO:0000313" key="8">
    <source>
        <dbReference type="EMBL" id="KAJ7943346.1"/>
    </source>
</evidence>
<evidence type="ECO:0000313" key="9">
    <source>
        <dbReference type="Proteomes" id="UP001163823"/>
    </source>
</evidence>
<evidence type="ECO:0000256" key="2">
    <source>
        <dbReference type="ARBA" id="ARBA00022771"/>
    </source>
</evidence>
<dbReference type="PANTHER" id="PTHR33304">
    <property type="match status" value="1"/>
</dbReference>
<evidence type="ECO:0000256" key="4">
    <source>
        <dbReference type="ARBA" id="ARBA00023015"/>
    </source>
</evidence>
<gene>
    <name evidence="8" type="ORF">O6P43_032912</name>
</gene>
<accession>A0AAD7P5Z2</accession>
<dbReference type="GO" id="GO:0008270">
    <property type="term" value="F:zinc ion binding"/>
    <property type="evidence" value="ECO:0007669"/>
    <property type="project" value="UniProtKB-KW"/>
</dbReference>
<dbReference type="PANTHER" id="PTHR33304:SF36">
    <property type="entry name" value="GB|AAF26970.1-RELATED"/>
    <property type="match status" value="1"/>
</dbReference>
<proteinExistence type="predicted"/>
<dbReference type="GO" id="GO:0034244">
    <property type="term" value="P:negative regulation of transcription elongation by RNA polymerase II"/>
    <property type="evidence" value="ECO:0007669"/>
    <property type="project" value="InterPro"/>
</dbReference>
<dbReference type="KEGG" id="qsa:O6P43_032912"/>
<evidence type="ECO:0000256" key="3">
    <source>
        <dbReference type="ARBA" id="ARBA00022833"/>
    </source>
</evidence>
<dbReference type="EMBL" id="JARAOO010000014">
    <property type="protein sequence ID" value="KAJ7943346.1"/>
    <property type="molecule type" value="Genomic_DNA"/>
</dbReference>
<dbReference type="Proteomes" id="UP001163823">
    <property type="component" value="Chromosome 14"/>
</dbReference>
<keyword evidence="3" id="KW-0862">Zinc</keyword>
<feature type="region of interest" description="Disordered" evidence="6">
    <location>
        <begin position="1"/>
        <end position="44"/>
    </location>
</feature>
<protein>
    <submittedName>
        <fullName evidence="8">RING/FYVE/PHD zinc finger superfamily protein</fullName>
    </submittedName>
</protein>
<organism evidence="8 9">
    <name type="scientific">Quillaja saponaria</name>
    <name type="common">Soap bark tree</name>
    <dbReference type="NCBI Taxonomy" id="32244"/>
    <lineage>
        <taxon>Eukaryota</taxon>
        <taxon>Viridiplantae</taxon>
        <taxon>Streptophyta</taxon>
        <taxon>Embryophyta</taxon>
        <taxon>Tracheophyta</taxon>
        <taxon>Spermatophyta</taxon>
        <taxon>Magnoliopsida</taxon>
        <taxon>eudicotyledons</taxon>
        <taxon>Gunneridae</taxon>
        <taxon>Pentapetalae</taxon>
        <taxon>rosids</taxon>
        <taxon>fabids</taxon>
        <taxon>Fabales</taxon>
        <taxon>Quillajaceae</taxon>
        <taxon>Quillaja</taxon>
    </lineage>
</organism>
<dbReference type="InterPro" id="IPR056280">
    <property type="entry name" value="AIPP2-like_SPOC"/>
</dbReference>
<feature type="domain" description="AIPP2-like SPOC-like" evidence="7">
    <location>
        <begin position="71"/>
        <end position="191"/>
    </location>
</feature>
<dbReference type="AlphaFoldDB" id="A0AAD7P5Z2"/>
<keyword evidence="2" id="KW-0863">Zinc-finger</keyword>
<keyword evidence="4" id="KW-0805">Transcription regulation</keyword>
<dbReference type="GO" id="GO:0140566">
    <property type="term" value="F:histone reader activity"/>
    <property type="evidence" value="ECO:0007669"/>
    <property type="project" value="InterPro"/>
</dbReference>
<evidence type="ECO:0000256" key="6">
    <source>
        <dbReference type="SAM" id="MobiDB-lite"/>
    </source>
</evidence>
<name>A0AAD7P5Z2_QUISA</name>
<evidence type="ECO:0000259" key="7">
    <source>
        <dbReference type="Pfam" id="PF23121"/>
    </source>
</evidence>